<reference evidence="2 3" key="1">
    <citation type="submission" date="2019-05" db="EMBL/GenBank/DDBJ databases">
        <title>Another draft genome of Portunus trituberculatus and its Hox gene families provides insights of decapod evolution.</title>
        <authorList>
            <person name="Jeong J.-H."/>
            <person name="Song I."/>
            <person name="Kim S."/>
            <person name="Choi T."/>
            <person name="Kim D."/>
            <person name="Ryu S."/>
            <person name="Kim W."/>
        </authorList>
    </citation>
    <scope>NUCLEOTIDE SEQUENCE [LARGE SCALE GENOMIC DNA]</scope>
    <source>
        <tissue evidence="2">Muscle</tissue>
    </source>
</reference>
<dbReference type="EMBL" id="VSRR010110015">
    <property type="protein sequence ID" value="MPC97447.1"/>
    <property type="molecule type" value="Genomic_DNA"/>
</dbReference>
<evidence type="ECO:0000313" key="2">
    <source>
        <dbReference type="EMBL" id="MPC97447.1"/>
    </source>
</evidence>
<dbReference type="Proteomes" id="UP000324222">
    <property type="component" value="Unassembled WGS sequence"/>
</dbReference>
<keyword evidence="1" id="KW-1133">Transmembrane helix</keyword>
<gene>
    <name evidence="2" type="ORF">E2C01_092764</name>
</gene>
<name>A0A5B7JWA9_PORTR</name>
<keyword evidence="3" id="KW-1185">Reference proteome</keyword>
<organism evidence="2 3">
    <name type="scientific">Portunus trituberculatus</name>
    <name type="common">Swimming crab</name>
    <name type="synonym">Neptunus trituberculatus</name>
    <dbReference type="NCBI Taxonomy" id="210409"/>
    <lineage>
        <taxon>Eukaryota</taxon>
        <taxon>Metazoa</taxon>
        <taxon>Ecdysozoa</taxon>
        <taxon>Arthropoda</taxon>
        <taxon>Crustacea</taxon>
        <taxon>Multicrustacea</taxon>
        <taxon>Malacostraca</taxon>
        <taxon>Eumalacostraca</taxon>
        <taxon>Eucarida</taxon>
        <taxon>Decapoda</taxon>
        <taxon>Pleocyemata</taxon>
        <taxon>Brachyura</taxon>
        <taxon>Eubrachyura</taxon>
        <taxon>Portunoidea</taxon>
        <taxon>Portunidae</taxon>
        <taxon>Portuninae</taxon>
        <taxon>Portunus</taxon>
    </lineage>
</organism>
<accession>A0A5B7JWA9</accession>
<proteinExistence type="predicted"/>
<sequence>MAVMVALAAVAKAVNVAGKVAVAVYNKLSEQGIEFMIFFMVSKKQEGLMLIGTYFAFCGLACVGLAYREGHDATMRGRVITHLLLEIKGLNSSSRSPH</sequence>
<protein>
    <submittedName>
        <fullName evidence="2">Uncharacterized protein</fullName>
    </submittedName>
</protein>
<keyword evidence="1" id="KW-0812">Transmembrane</keyword>
<comment type="caution">
    <text evidence="2">The sequence shown here is derived from an EMBL/GenBank/DDBJ whole genome shotgun (WGS) entry which is preliminary data.</text>
</comment>
<feature type="transmembrane region" description="Helical" evidence="1">
    <location>
        <begin position="47"/>
        <end position="67"/>
    </location>
</feature>
<evidence type="ECO:0000256" key="1">
    <source>
        <dbReference type="SAM" id="Phobius"/>
    </source>
</evidence>
<dbReference type="AlphaFoldDB" id="A0A5B7JWA9"/>
<evidence type="ECO:0000313" key="3">
    <source>
        <dbReference type="Proteomes" id="UP000324222"/>
    </source>
</evidence>
<keyword evidence="1" id="KW-0472">Membrane</keyword>